<protein>
    <submittedName>
        <fullName evidence="6">Glycosyltransferase family 2 protein</fullName>
    </submittedName>
</protein>
<dbReference type="Proteomes" id="UP000712713">
    <property type="component" value="Unassembled WGS sequence"/>
</dbReference>
<keyword evidence="4" id="KW-1133">Transmembrane helix</keyword>
<keyword evidence="4" id="KW-0472">Membrane</keyword>
<comment type="similarity">
    <text evidence="1">Belongs to the glycosyltransferase 2 family.</text>
</comment>
<organism evidence="6 7">
    <name type="scientific">Tessaracoccus flavescens</name>
    <dbReference type="NCBI Taxonomy" id="399497"/>
    <lineage>
        <taxon>Bacteria</taxon>
        <taxon>Bacillati</taxon>
        <taxon>Actinomycetota</taxon>
        <taxon>Actinomycetes</taxon>
        <taxon>Propionibacteriales</taxon>
        <taxon>Propionibacteriaceae</taxon>
        <taxon>Tessaracoccus</taxon>
    </lineage>
</organism>
<keyword evidence="4" id="KW-0812">Transmembrane</keyword>
<reference evidence="6" key="2">
    <citation type="submission" date="2021-09" db="EMBL/GenBank/DDBJ databases">
        <authorList>
            <person name="Gilroy R."/>
        </authorList>
    </citation>
    <scope>NUCLEOTIDE SEQUENCE</scope>
    <source>
        <strain evidence="6">ChiGjej3B3-7470</strain>
    </source>
</reference>
<keyword evidence="2" id="KW-0328">Glycosyltransferase</keyword>
<evidence type="ECO:0000259" key="5">
    <source>
        <dbReference type="Pfam" id="PF00535"/>
    </source>
</evidence>
<evidence type="ECO:0000313" key="7">
    <source>
        <dbReference type="Proteomes" id="UP000712713"/>
    </source>
</evidence>
<dbReference type="GO" id="GO:0016757">
    <property type="term" value="F:glycosyltransferase activity"/>
    <property type="evidence" value="ECO:0007669"/>
    <property type="project" value="UniProtKB-KW"/>
</dbReference>
<feature type="domain" description="Glycosyltransferase 2-like" evidence="5">
    <location>
        <begin position="6"/>
        <end position="128"/>
    </location>
</feature>
<evidence type="ECO:0000313" key="6">
    <source>
        <dbReference type="EMBL" id="HJE51537.1"/>
    </source>
</evidence>
<dbReference type="InterPro" id="IPR029044">
    <property type="entry name" value="Nucleotide-diphossugar_trans"/>
</dbReference>
<feature type="transmembrane region" description="Helical" evidence="4">
    <location>
        <begin position="244"/>
        <end position="266"/>
    </location>
</feature>
<keyword evidence="3" id="KW-0808">Transferase</keyword>
<dbReference type="CDD" id="cd02525">
    <property type="entry name" value="Succinoglycan_BP_ExoA"/>
    <property type="match status" value="1"/>
</dbReference>
<dbReference type="PANTHER" id="PTHR43630:SF1">
    <property type="entry name" value="POLY-BETA-1,6-N-ACETYL-D-GLUCOSAMINE SYNTHASE"/>
    <property type="match status" value="1"/>
</dbReference>
<comment type="caution">
    <text evidence="6">The sequence shown here is derived from an EMBL/GenBank/DDBJ whole genome shotgun (WGS) entry which is preliminary data.</text>
</comment>
<dbReference type="Gene3D" id="3.90.550.10">
    <property type="entry name" value="Spore Coat Polysaccharide Biosynthesis Protein SpsA, Chain A"/>
    <property type="match status" value="1"/>
</dbReference>
<feature type="transmembrane region" description="Helical" evidence="4">
    <location>
        <begin position="304"/>
        <end position="323"/>
    </location>
</feature>
<name>A0A921ENX3_9ACTN</name>
<dbReference type="InterPro" id="IPR001173">
    <property type="entry name" value="Glyco_trans_2-like"/>
</dbReference>
<evidence type="ECO:0000256" key="4">
    <source>
        <dbReference type="SAM" id="Phobius"/>
    </source>
</evidence>
<accession>A0A921ENX3</accession>
<evidence type="ECO:0000256" key="3">
    <source>
        <dbReference type="ARBA" id="ARBA00022679"/>
    </source>
</evidence>
<dbReference type="Pfam" id="PF00535">
    <property type="entry name" value="Glycos_transf_2"/>
    <property type="match status" value="1"/>
</dbReference>
<proteinExistence type="inferred from homology"/>
<dbReference type="PANTHER" id="PTHR43630">
    <property type="entry name" value="POLY-BETA-1,6-N-ACETYL-D-GLUCOSAMINE SYNTHASE"/>
    <property type="match status" value="1"/>
</dbReference>
<dbReference type="AlphaFoldDB" id="A0A921ENX3"/>
<gene>
    <name evidence="6" type="ORF">K8V15_06110</name>
</gene>
<sequence length="327" mass="35337">MPAPVSVVMPILNEERHLRAAVHRVLAQEYPGELEVLLAVGPSTDRTLQIAHEMAAEDPRIKVLDNPTGHTPSGLNIAINAAQHDIVVRVDGHGELSEGYIATAVRTLEETGASNVGGLMDAHGDTPLTEAIAAAYNSRLGLGGGGFHLADTPAGPADTVFLGAFKKSALEAMGGYDEHFQRAQDWELNYRLRRAGHLVYFTPDLRVIYHPRNSLKALARQFFRTGQWRREVIRRYPETASPRYLAPPFAVAGAAGGAIGGVMGLLLRNRALTALVALPLVYFGFLGAATVAMPRVSTSARLRLPLVLFIMHMCWGAGFLRGVPPQD</sequence>
<reference evidence="6" key="1">
    <citation type="journal article" date="2021" name="PeerJ">
        <title>Extensive microbial diversity within the chicken gut microbiome revealed by metagenomics and culture.</title>
        <authorList>
            <person name="Gilroy R."/>
            <person name="Ravi A."/>
            <person name="Getino M."/>
            <person name="Pursley I."/>
            <person name="Horton D.L."/>
            <person name="Alikhan N.F."/>
            <person name="Baker D."/>
            <person name="Gharbi K."/>
            <person name="Hall N."/>
            <person name="Watson M."/>
            <person name="Adriaenssens E.M."/>
            <person name="Foster-Nyarko E."/>
            <person name="Jarju S."/>
            <person name="Secka A."/>
            <person name="Antonio M."/>
            <person name="Oren A."/>
            <person name="Chaudhuri R.R."/>
            <person name="La Ragione R."/>
            <person name="Hildebrand F."/>
            <person name="Pallen M.J."/>
        </authorList>
    </citation>
    <scope>NUCLEOTIDE SEQUENCE</scope>
    <source>
        <strain evidence="6">ChiGjej3B3-7470</strain>
    </source>
</reference>
<evidence type="ECO:0000256" key="1">
    <source>
        <dbReference type="ARBA" id="ARBA00006739"/>
    </source>
</evidence>
<dbReference type="EMBL" id="DYZF01000155">
    <property type="protein sequence ID" value="HJE51537.1"/>
    <property type="molecule type" value="Genomic_DNA"/>
</dbReference>
<dbReference type="SUPFAM" id="SSF53448">
    <property type="entry name" value="Nucleotide-diphospho-sugar transferases"/>
    <property type="match status" value="1"/>
</dbReference>
<feature type="transmembrane region" description="Helical" evidence="4">
    <location>
        <begin position="272"/>
        <end position="292"/>
    </location>
</feature>
<evidence type="ECO:0000256" key="2">
    <source>
        <dbReference type="ARBA" id="ARBA00022676"/>
    </source>
</evidence>